<dbReference type="GO" id="GO:0098797">
    <property type="term" value="C:plasma membrane protein complex"/>
    <property type="evidence" value="ECO:0007669"/>
    <property type="project" value="TreeGrafter"/>
</dbReference>
<evidence type="ECO:0000256" key="1">
    <source>
        <dbReference type="ARBA" id="ARBA00004383"/>
    </source>
</evidence>
<evidence type="ECO:0000256" key="3">
    <source>
        <dbReference type="ARBA" id="ARBA00022448"/>
    </source>
</evidence>
<dbReference type="InterPro" id="IPR051045">
    <property type="entry name" value="TonB-dependent_transducer"/>
</dbReference>
<keyword evidence="7" id="KW-0653">Protein transport</keyword>
<dbReference type="EMBL" id="VCJR02000002">
    <property type="protein sequence ID" value="NHK28509.1"/>
    <property type="molecule type" value="Genomic_DNA"/>
</dbReference>
<evidence type="ECO:0000256" key="2">
    <source>
        <dbReference type="ARBA" id="ARBA00006555"/>
    </source>
</evidence>
<keyword evidence="3" id="KW-0813">Transport</keyword>
<reference evidence="12" key="1">
    <citation type="journal article" date="2014" name="Int. J. Syst. Evol. Microbiol.">
        <title>Complete genome sequence of Corynebacterium casei LMG S-19264T (=DSM 44701T), isolated from a smear-ripened cheese.</title>
        <authorList>
            <consortium name="US DOE Joint Genome Institute (JGI-PGF)"/>
            <person name="Walter F."/>
            <person name="Albersmeier A."/>
            <person name="Kalinowski J."/>
            <person name="Ruckert C."/>
        </authorList>
    </citation>
    <scope>NUCLEOTIDE SEQUENCE</scope>
    <source>
        <strain evidence="12">CGMCC 1.14984</strain>
    </source>
</reference>
<evidence type="ECO:0000259" key="11">
    <source>
        <dbReference type="PROSITE" id="PS52015"/>
    </source>
</evidence>
<evidence type="ECO:0000313" key="14">
    <source>
        <dbReference type="Proteomes" id="UP000621856"/>
    </source>
</evidence>
<dbReference type="GO" id="GO:0055085">
    <property type="term" value="P:transmembrane transport"/>
    <property type="evidence" value="ECO:0007669"/>
    <property type="project" value="InterPro"/>
</dbReference>
<dbReference type="Proteomes" id="UP000818603">
    <property type="component" value="Unassembled WGS sequence"/>
</dbReference>
<dbReference type="PANTHER" id="PTHR33446">
    <property type="entry name" value="PROTEIN TONB-RELATED"/>
    <property type="match status" value="1"/>
</dbReference>
<dbReference type="InterPro" id="IPR006260">
    <property type="entry name" value="TonB/TolA_C"/>
</dbReference>
<evidence type="ECO:0000256" key="6">
    <source>
        <dbReference type="ARBA" id="ARBA00022692"/>
    </source>
</evidence>
<sequence>MSHTMNAPRGNNLRLTLGLPIAAVITAGLFLVMGGLIKSDDIIIGEPAATPTFTILRETPPPVEPVEPVEKTIKETPPPPPDMTWKRENTGGPIVDANPPTRTTTTVAPVTTGNFNVNAAVLQTQPIYPPRCSSRGAEGSVTVAFDVLANGGVTNARIVSSSDSCFDRSALEAIRQWKYMPASGQSGIIQRGVQKTFVFQLQG</sequence>
<evidence type="ECO:0000256" key="9">
    <source>
        <dbReference type="ARBA" id="ARBA00023136"/>
    </source>
</evidence>
<comment type="caution">
    <text evidence="12">The sequence shown here is derived from an EMBL/GenBank/DDBJ whole genome shotgun (WGS) entry which is preliminary data.</text>
</comment>
<dbReference type="InterPro" id="IPR037682">
    <property type="entry name" value="TonB_C"/>
</dbReference>
<keyword evidence="15" id="KW-1185">Reference proteome</keyword>
<feature type="transmembrane region" description="Helical" evidence="10">
    <location>
        <begin position="12"/>
        <end position="37"/>
    </location>
</feature>
<keyword evidence="8 10" id="KW-1133">Transmembrane helix</keyword>
<comment type="similarity">
    <text evidence="2">Belongs to the TonB family.</text>
</comment>
<reference evidence="12" key="3">
    <citation type="submission" date="2020-09" db="EMBL/GenBank/DDBJ databases">
        <authorList>
            <person name="Sun Q."/>
            <person name="Zhou Y."/>
        </authorList>
    </citation>
    <scope>NUCLEOTIDE SEQUENCE</scope>
    <source>
        <strain evidence="12">CGMCC 1.14984</strain>
    </source>
</reference>
<dbReference type="PROSITE" id="PS52015">
    <property type="entry name" value="TONB_CTD"/>
    <property type="match status" value="1"/>
</dbReference>
<evidence type="ECO:0000256" key="4">
    <source>
        <dbReference type="ARBA" id="ARBA00022475"/>
    </source>
</evidence>
<dbReference type="GO" id="GO:0015031">
    <property type="term" value="P:protein transport"/>
    <property type="evidence" value="ECO:0007669"/>
    <property type="project" value="UniProtKB-KW"/>
</dbReference>
<dbReference type="Proteomes" id="UP000621856">
    <property type="component" value="Unassembled WGS sequence"/>
</dbReference>
<evidence type="ECO:0000313" key="12">
    <source>
        <dbReference type="EMBL" id="GGH98694.1"/>
    </source>
</evidence>
<dbReference type="GO" id="GO:0031992">
    <property type="term" value="F:energy transducer activity"/>
    <property type="evidence" value="ECO:0007669"/>
    <property type="project" value="TreeGrafter"/>
</dbReference>
<proteinExistence type="inferred from homology"/>
<dbReference type="Gene3D" id="3.30.2420.10">
    <property type="entry name" value="TonB"/>
    <property type="match status" value="1"/>
</dbReference>
<dbReference type="RefSeq" id="WP_155140568.1">
    <property type="nucleotide sequence ID" value="NZ_BMGZ01000002.1"/>
</dbReference>
<name>A0A8J3EUY3_9PROT</name>
<keyword evidence="6 10" id="KW-0812">Transmembrane</keyword>
<dbReference type="AlphaFoldDB" id="A0A8J3EUY3"/>
<keyword evidence="9 10" id="KW-0472">Membrane</keyword>
<evidence type="ECO:0000256" key="10">
    <source>
        <dbReference type="SAM" id="Phobius"/>
    </source>
</evidence>
<dbReference type="NCBIfam" id="TIGR01352">
    <property type="entry name" value="tonB_Cterm"/>
    <property type="match status" value="1"/>
</dbReference>
<evidence type="ECO:0000256" key="8">
    <source>
        <dbReference type="ARBA" id="ARBA00022989"/>
    </source>
</evidence>
<dbReference type="Pfam" id="PF03544">
    <property type="entry name" value="TonB_C"/>
    <property type="match status" value="1"/>
</dbReference>
<gene>
    <name evidence="13" type="ORF">FF098_011380</name>
    <name evidence="12" type="ORF">GCM10011355_22890</name>
</gene>
<keyword evidence="4" id="KW-1003">Cell membrane</keyword>
<organism evidence="12 14">
    <name type="scientific">Aquisalinus luteolus</name>
    <dbReference type="NCBI Taxonomy" id="1566827"/>
    <lineage>
        <taxon>Bacteria</taxon>
        <taxon>Pseudomonadati</taxon>
        <taxon>Pseudomonadota</taxon>
        <taxon>Alphaproteobacteria</taxon>
        <taxon>Parvularculales</taxon>
        <taxon>Parvularculaceae</taxon>
        <taxon>Aquisalinus</taxon>
    </lineage>
</organism>
<keyword evidence="5" id="KW-0997">Cell inner membrane</keyword>
<evidence type="ECO:0000256" key="5">
    <source>
        <dbReference type="ARBA" id="ARBA00022519"/>
    </source>
</evidence>
<comment type="subcellular location">
    <subcellularLocation>
        <location evidence="1">Cell inner membrane</location>
        <topology evidence="1">Single-pass membrane protein</topology>
        <orientation evidence="1">Periplasmic side</orientation>
    </subcellularLocation>
</comment>
<accession>A0A8J3EUY3</accession>
<evidence type="ECO:0000313" key="15">
    <source>
        <dbReference type="Proteomes" id="UP000818603"/>
    </source>
</evidence>
<feature type="domain" description="TonB C-terminal" evidence="11">
    <location>
        <begin position="113"/>
        <end position="203"/>
    </location>
</feature>
<dbReference type="EMBL" id="BMGZ01000002">
    <property type="protein sequence ID" value="GGH98694.1"/>
    <property type="molecule type" value="Genomic_DNA"/>
</dbReference>
<dbReference type="PANTHER" id="PTHR33446:SF2">
    <property type="entry name" value="PROTEIN TONB"/>
    <property type="match status" value="1"/>
</dbReference>
<evidence type="ECO:0000313" key="13">
    <source>
        <dbReference type="EMBL" id="NHK28509.1"/>
    </source>
</evidence>
<dbReference type="SUPFAM" id="SSF74653">
    <property type="entry name" value="TolA/TonB C-terminal domain"/>
    <property type="match status" value="1"/>
</dbReference>
<protein>
    <submittedName>
        <fullName evidence="13">Energy transducer TonB</fullName>
    </submittedName>
</protein>
<evidence type="ECO:0000256" key="7">
    <source>
        <dbReference type="ARBA" id="ARBA00022927"/>
    </source>
</evidence>
<reference evidence="13 15" key="2">
    <citation type="submission" date="2020-02" db="EMBL/GenBank/DDBJ databases">
        <title>Genome sequence of Parvularcula flava strain NH6-79.</title>
        <authorList>
            <person name="Abdul Karim M.H."/>
            <person name="Lam M.Q."/>
            <person name="Chen S.J."/>
            <person name="Yahya A."/>
            <person name="Shahir S."/>
            <person name="Shamsir M.S."/>
            <person name="Chong C.S."/>
        </authorList>
    </citation>
    <scope>NUCLEOTIDE SEQUENCE [LARGE SCALE GENOMIC DNA]</scope>
    <source>
        <strain evidence="13 15">NH6-79</strain>
    </source>
</reference>